<evidence type="ECO:0000313" key="1">
    <source>
        <dbReference type="EMBL" id="GFY50896.1"/>
    </source>
</evidence>
<dbReference type="EMBL" id="BMAV01007786">
    <property type="protein sequence ID" value="GFY50896.1"/>
    <property type="molecule type" value="Genomic_DNA"/>
</dbReference>
<protein>
    <submittedName>
        <fullName evidence="1">Uncharacterized protein</fullName>
    </submittedName>
</protein>
<dbReference type="AlphaFoldDB" id="A0A8X7BZF5"/>
<gene>
    <name evidence="1" type="ORF">TNIN_133421</name>
</gene>
<organism evidence="1 2">
    <name type="scientific">Trichonephila inaurata madagascariensis</name>
    <dbReference type="NCBI Taxonomy" id="2747483"/>
    <lineage>
        <taxon>Eukaryota</taxon>
        <taxon>Metazoa</taxon>
        <taxon>Ecdysozoa</taxon>
        <taxon>Arthropoda</taxon>
        <taxon>Chelicerata</taxon>
        <taxon>Arachnida</taxon>
        <taxon>Araneae</taxon>
        <taxon>Araneomorphae</taxon>
        <taxon>Entelegynae</taxon>
        <taxon>Araneoidea</taxon>
        <taxon>Nephilidae</taxon>
        <taxon>Trichonephila</taxon>
        <taxon>Trichonephila inaurata</taxon>
    </lineage>
</organism>
<accession>A0A8X7BZF5</accession>
<dbReference type="Proteomes" id="UP000886998">
    <property type="component" value="Unassembled WGS sequence"/>
</dbReference>
<proteinExistence type="predicted"/>
<name>A0A8X7BZF5_9ARAC</name>
<sequence>MFRFERTEKVPLFSTVTGKDIPAFAAIVLLLDMVRFDVGLCSLRKSNSEKEKNVCVVFECKKMKTSAGLVTFPSPFMSEWEWIKFRAAGFPLN</sequence>
<reference evidence="1" key="1">
    <citation type="submission" date="2020-08" db="EMBL/GenBank/DDBJ databases">
        <title>Multicomponent nature underlies the extraordinary mechanical properties of spider dragline silk.</title>
        <authorList>
            <person name="Kono N."/>
            <person name="Nakamura H."/>
            <person name="Mori M."/>
            <person name="Yoshida Y."/>
            <person name="Ohtoshi R."/>
            <person name="Malay A.D."/>
            <person name="Moran D.A.P."/>
            <person name="Tomita M."/>
            <person name="Numata K."/>
            <person name="Arakawa K."/>
        </authorList>
    </citation>
    <scope>NUCLEOTIDE SEQUENCE</scope>
</reference>
<comment type="caution">
    <text evidence="1">The sequence shown here is derived from an EMBL/GenBank/DDBJ whole genome shotgun (WGS) entry which is preliminary data.</text>
</comment>
<keyword evidence="2" id="KW-1185">Reference proteome</keyword>
<evidence type="ECO:0000313" key="2">
    <source>
        <dbReference type="Proteomes" id="UP000886998"/>
    </source>
</evidence>